<proteinExistence type="predicted"/>
<dbReference type="PANTHER" id="PTHR33116">
    <property type="entry name" value="REVERSE TRANSCRIPTASE ZINC-BINDING DOMAIN-CONTAINING PROTEIN-RELATED-RELATED"/>
    <property type="match status" value="1"/>
</dbReference>
<dbReference type="OrthoDB" id="1100040at2759"/>
<dbReference type="PANTHER" id="PTHR33116:SF78">
    <property type="entry name" value="OS12G0587133 PROTEIN"/>
    <property type="match status" value="1"/>
</dbReference>
<dbReference type="EMBL" id="JAAIUW010000009">
    <property type="protein sequence ID" value="KAF7815401.1"/>
    <property type="molecule type" value="Genomic_DNA"/>
</dbReference>
<protein>
    <submittedName>
        <fullName evidence="1">Putative ribonuclease H protein At1g65750 family</fullName>
    </submittedName>
</protein>
<keyword evidence="2" id="KW-1185">Reference proteome</keyword>
<name>A0A834T777_9FABA</name>
<gene>
    <name evidence="1" type="ORF">G2W53_029370</name>
</gene>
<organism evidence="1 2">
    <name type="scientific">Senna tora</name>
    <dbReference type="NCBI Taxonomy" id="362788"/>
    <lineage>
        <taxon>Eukaryota</taxon>
        <taxon>Viridiplantae</taxon>
        <taxon>Streptophyta</taxon>
        <taxon>Embryophyta</taxon>
        <taxon>Tracheophyta</taxon>
        <taxon>Spermatophyta</taxon>
        <taxon>Magnoliopsida</taxon>
        <taxon>eudicotyledons</taxon>
        <taxon>Gunneridae</taxon>
        <taxon>Pentapetalae</taxon>
        <taxon>rosids</taxon>
        <taxon>fabids</taxon>
        <taxon>Fabales</taxon>
        <taxon>Fabaceae</taxon>
        <taxon>Caesalpinioideae</taxon>
        <taxon>Cassia clade</taxon>
        <taxon>Senna</taxon>
    </lineage>
</organism>
<dbReference type="AlphaFoldDB" id="A0A834T777"/>
<accession>A0A834T777</accession>
<dbReference type="Proteomes" id="UP000634136">
    <property type="component" value="Unassembled WGS sequence"/>
</dbReference>
<sequence length="389" mass="43885">MLYTLITDIGEKSVWIWKVSSIPPPPKSHLLAPVAGKKYVNGASHWLVLDPFRVSSGSSIMSFHMEDEVFREFDLPRRSQPYDYCGKNSIMLLEIDGMLAISSLELDFEKPFTVWELSTSLGFTTIDDMGKYLGVPLIHGQVNQNTYSFIVYKVRNRLVSWKRNSLFLAGRVTMVQSVTSAILNYAMQTAVLPVSLCNVVDKLNRHFIWGCSSTHRKTHLVAWDNVCKPKSSGGLGLRHVRHQNSAFMFKLGWGLINQKDALWAHVLGAKYRCDDDILPEMKVSNAWVPNCGKLDDFVIGPLSPYEVQAMVADYTTPSGGWDWSRFEHRVPIHVRAKIVAIRPPSNMAPPDQVAWKHTNDGRFSVKTAYQVIGIRCLCKMGSPLLVQTK</sequence>
<evidence type="ECO:0000313" key="2">
    <source>
        <dbReference type="Proteomes" id="UP000634136"/>
    </source>
</evidence>
<comment type="caution">
    <text evidence="1">The sequence shown here is derived from an EMBL/GenBank/DDBJ whole genome shotgun (WGS) entry which is preliminary data.</text>
</comment>
<evidence type="ECO:0000313" key="1">
    <source>
        <dbReference type="EMBL" id="KAF7815401.1"/>
    </source>
</evidence>
<reference evidence="1" key="1">
    <citation type="submission" date="2020-09" db="EMBL/GenBank/DDBJ databases">
        <title>Genome-Enabled Discovery of Anthraquinone Biosynthesis in Senna tora.</title>
        <authorList>
            <person name="Kang S.-H."/>
            <person name="Pandey R.P."/>
            <person name="Lee C.-M."/>
            <person name="Sim J.-S."/>
            <person name="Jeong J.-T."/>
            <person name="Choi B.-S."/>
            <person name="Jung M."/>
            <person name="Ginzburg D."/>
            <person name="Zhao K."/>
            <person name="Won S.Y."/>
            <person name="Oh T.-J."/>
            <person name="Yu Y."/>
            <person name="Kim N.-H."/>
            <person name="Lee O.R."/>
            <person name="Lee T.-H."/>
            <person name="Bashyal P."/>
            <person name="Kim T.-S."/>
            <person name="Lee W.-H."/>
            <person name="Kawkins C."/>
            <person name="Kim C.-K."/>
            <person name="Kim J.S."/>
            <person name="Ahn B.O."/>
            <person name="Rhee S.Y."/>
            <person name="Sohng J.K."/>
        </authorList>
    </citation>
    <scope>NUCLEOTIDE SEQUENCE</scope>
    <source>
        <tissue evidence="1">Leaf</tissue>
    </source>
</reference>